<sequence length="788" mass="89118">MNNSNFKVFAIDISGSTSGEREYYQNVEQILNKMYKDGDLIIEWNGEANKVTRSSIQTRINGRNGTGWTSPSAIIKYLANNSIKEIHHFILITDGEVSVNEVDNCDSEIKSQCMTFERFDGFIIGSKRSANMSVTCPFTRFCSHTVTQIEPGTQPETIADVSAEDFAIIEKIKTIDDIDVFMSSYPTMERVFAARLLGTVGDQELRKEVVKMQHRITDNMAKKSAKDDENALLMKSIESGDIQNSLALAGKLLQIQNTEYEKCINALIRMCDGGLRQTFDATQIKSFRAKIADQAETVEVIDVDDAPTYVQTTFECPVSYESETDPVILIARPNQPILNLIDNKFSTDNVINCPLDIFLCKEPLEAMKDCVDHPLSLKSMREAENCGQPIAISPLTRKNLIGGLPLGASEEHVKAANWTLFQLTSGGKRLGNPDMWFAIIWTMIERNMLPFLNDVLPFVREQMIFRLKNHLTAASLTGLSTFCQKRLPLIGSCWFCLSSPFFITKETRNQNMLRFHLSHAQILKKMIDLVGYKLPDGFDRVLSRSIAFASMLRFKRDHRESFDTMIRCLYQNSIHFEVSEDDKTNHVFIPIDGPATEQSRDEVFKILPGACKKLELNDLVWLSTFIDIQKSATENTFPMTEDAPPLPKFAINWSHVDAKFQVFEDIKICPKTMRPYCLIDGVEWSEIYYKQFGEGTLMLIGCDAAFCKYVNTHGCFPTADQYIISYSKRLSSMSNPISSLPSKIVEIVGFRIKAFQKAIADAGNIDATEVSKRFNDSCSIEKRKLIEM</sequence>
<reference evidence="2 3" key="1">
    <citation type="submission" date="2024-04" db="EMBL/GenBank/DDBJ databases">
        <title>Tritrichomonas musculus Genome.</title>
        <authorList>
            <person name="Alves-Ferreira E."/>
            <person name="Grigg M."/>
            <person name="Lorenzi H."/>
            <person name="Galac M."/>
        </authorList>
    </citation>
    <scope>NUCLEOTIDE SEQUENCE [LARGE SCALE GENOMIC DNA]</scope>
    <source>
        <strain evidence="2 3">EAF2021</strain>
    </source>
</reference>
<evidence type="ECO:0000313" key="1">
    <source>
        <dbReference type="EMBL" id="KAK8887962.1"/>
    </source>
</evidence>
<accession>A0ABR2KA75</accession>
<dbReference type="Proteomes" id="UP001470230">
    <property type="component" value="Unassembled WGS sequence"/>
</dbReference>
<keyword evidence="3" id="KW-1185">Reference proteome</keyword>
<organism evidence="2 3">
    <name type="scientific">Tritrichomonas musculus</name>
    <dbReference type="NCBI Taxonomy" id="1915356"/>
    <lineage>
        <taxon>Eukaryota</taxon>
        <taxon>Metamonada</taxon>
        <taxon>Parabasalia</taxon>
        <taxon>Tritrichomonadida</taxon>
        <taxon>Tritrichomonadidae</taxon>
        <taxon>Tritrichomonas</taxon>
    </lineage>
</organism>
<dbReference type="SUPFAM" id="SSF53300">
    <property type="entry name" value="vWA-like"/>
    <property type="match status" value="1"/>
</dbReference>
<comment type="caution">
    <text evidence="2">The sequence shown here is derived from an EMBL/GenBank/DDBJ whole genome shotgun (WGS) entry which is preliminary data.</text>
</comment>
<dbReference type="EMBL" id="JAPFFF010000006">
    <property type="protein sequence ID" value="KAK8887962.1"/>
    <property type="molecule type" value="Genomic_DNA"/>
</dbReference>
<name>A0ABR2KA75_9EUKA</name>
<gene>
    <name evidence="1" type="ORF">M9Y10_039021</name>
    <name evidence="2" type="ORF">M9Y10_039023</name>
</gene>
<protein>
    <recommendedName>
        <fullName evidence="4">VWFA domain-containing protein</fullName>
    </recommendedName>
</protein>
<evidence type="ECO:0000313" key="3">
    <source>
        <dbReference type="Proteomes" id="UP001470230"/>
    </source>
</evidence>
<proteinExistence type="predicted"/>
<evidence type="ECO:0008006" key="4">
    <source>
        <dbReference type="Google" id="ProtNLM"/>
    </source>
</evidence>
<evidence type="ECO:0000313" key="2">
    <source>
        <dbReference type="EMBL" id="KAK8887964.1"/>
    </source>
</evidence>
<dbReference type="EMBL" id="JAPFFF010000006">
    <property type="protein sequence ID" value="KAK8887964.1"/>
    <property type="molecule type" value="Genomic_DNA"/>
</dbReference>
<dbReference type="InterPro" id="IPR036465">
    <property type="entry name" value="vWFA_dom_sf"/>
</dbReference>